<feature type="binding site" evidence="2">
    <location>
        <begin position="82"/>
        <end position="85"/>
    </location>
    <ligand>
        <name>substrate</name>
    </ligand>
</feature>
<feature type="active site" description="Proton donor/acceptor" evidence="1">
    <location>
        <position position="82"/>
    </location>
</feature>
<accession>A0A4U1DA65</accession>
<keyword evidence="4" id="KW-1185">Reference proteome</keyword>
<dbReference type="EMBL" id="SWBM01000001">
    <property type="protein sequence ID" value="TKC19028.1"/>
    <property type="molecule type" value="Genomic_DNA"/>
</dbReference>
<dbReference type="Pfam" id="PF00300">
    <property type="entry name" value="His_Phos_1"/>
    <property type="match status" value="1"/>
</dbReference>
<protein>
    <submittedName>
        <fullName evidence="3">Histidine phosphatase family protein</fullName>
    </submittedName>
</protein>
<evidence type="ECO:0000256" key="1">
    <source>
        <dbReference type="PIRSR" id="PIRSR613078-1"/>
    </source>
</evidence>
<dbReference type="InterPro" id="IPR029033">
    <property type="entry name" value="His_PPase_superfam"/>
</dbReference>
<feature type="active site" description="Tele-phosphohistidine intermediate" evidence="1">
    <location>
        <position position="9"/>
    </location>
</feature>
<dbReference type="Gene3D" id="3.40.50.1240">
    <property type="entry name" value="Phosphoglycerate mutase-like"/>
    <property type="match status" value="1"/>
</dbReference>
<dbReference type="RefSeq" id="WP_136829786.1">
    <property type="nucleotide sequence ID" value="NZ_SWBM01000001.1"/>
</dbReference>
<reference evidence="3 4" key="1">
    <citation type="journal article" date="2011" name="J. Microbiol.">
        <title>Bacillus kyonggiensis sp. nov., isolated from soil of a lettuce field.</title>
        <authorList>
            <person name="Dong K."/>
            <person name="Lee S."/>
        </authorList>
    </citation>
    <scope>NUCLEOTIDE SEQUENCE [LARGE SCALE GENOMIC DNA]</scope>
    <source>
        <strain evidence="3 4">NB22</strain>
    </source>
</reference>
<feature type="binding site" evidence="2">
    <location>
        <position position="58"/>
    </location>
    <ligand>
        <name>substrate</name>
    </ligand>
</feature>
<dbReference type="CDD" id="cd07067">
    <property type="entry name" value="HP_PGM_like"/>
    <property type="match status" value="1"/>
</dbReference>
<organism evidence="3 4">
    <name type="scientific">Robertmurraya kyonggiensis</name>
    <dbReference type="NCBI Taxonomy" id="1037680"/>
    <lineage>
        <taxon>Bacteria</taxon>
        <taxon>Bacillati</taxon>
        <taxon>Bacillota</taxon>
        <taxon>Bacilli</taxon>
        <taxon>Bacillales</taxon>
        <taxon>Bacillaceae</taxon>
        <taxon>Robertmurraya</taxon>
    </lineage>
</organism>
<dbReference type="SMART" id="SM00855">
    <property type="entry name" value="PGAM"/>
    <property type="match status" value="1"/>
</dbReference>
<name>A0A4U1DA65_9BACI</name>
<dbReference type="PANTHER" id="PTHR48100:SF59">
    <property type="entry name" value="ADENOSYLCOBALAMIN_ALPHA-RIBAZOLE PHOSPHATASE"/>
    <property type="match status" value="1"/>
</dbReference>
<dbReference type="GO" id="GO:0016791">
    <property type="term" value="F:phosphatase activity"/>
    <property type="evidence" value="ECO:0007669"/>
    <property type="project" value="TreeGrafter"/>
</dbReference>
<dbReference type="Proteomes" id="UP000307756">
    <property type="component" value="Unassembled WGS sequence"/>
</dbReference>
<evidence type="ECO:0000313" key="4">
    <source>
        <dbReference type="Proteomes" id="UP000307756"/>
    </source>
</evidence>
<feature type="binding site" evidence="2">
    <location>
        <begin position="8"/>
        <end position="15"/>
    </location>
    <ligand>
        <name>substrate</name>
    </ligand>
</feature>
<dbReference type="AlphaFoldDB" id="A0A4U1DA65"/>
<gene>
    <name evidence="3" type="ORF">FA727_05650</name>
</gene>
<dbReference type="OrthoDB" id="9782128at2"/>
<comment type="caution">
    <text evidence="3">The sequence shown here is derived from an EMBL/GenBank/DDBJ whole genome shotgun (WGS) entry which is preliminary data.</text>
</comment>
<dbReference type="InterPro" id="IPR050275">
    <property type="entry name" value="PGM_Phosphatase"/>
</dbReference>
<dbReference type="InterPro" id="IPR013078">
    <property type="entry name" value="His_Pase_superF_clade-1"/>
</dbReference>
<proteinExistence type="predicted"/>
<dbReference type="SUPFAM" id="SSF53254">
    <property type="entry name" value="Phosphoglycerate mutase-like"/>
    <property type="match status" value="1"/>
</dbReference>
<evidence type="ECO:0000313" key="3">
    <source>
        <dbReference type="EMBL" id="TKC19028.1"/>
    </source>
</evidence>
<dbReference type="PROSITE" id="PS00175">
    <property type="entry name" value="PG_MUTASE"/>
    <property type="match status" value="1"/>
</dbReference>
<dbReference type="GO" id="GO:0005737">
    <property type="term" value="C:cytoplasm"/>
    <property type="evidence" value="ECO:0007669"/>
    <property type="project" value="TreeGrafter"/>
</dbReference>
<dbReference type="InterPro" id="IPR001345">
    <property type="entry name" value="PG/BPGM_mutase_AS"/>
</dbReference>
<evidence type="ECO:0000256" key="2">
    <source>
        <dbReference type="PIRSR" id="PIRSR613078-2"/>
    </source>
</evidence>
<sequence>MTTICLVRHGETDWNALGMIQGKTDIPLNQKGIKQAKECGVFLKSDTWDVIVTSPLTRAKQTAEIISSFIDKPTFEMAEFIERDYGDAEGMTAEERMKTFPDKKYPNQEERTSLTKRIMSGLKQIKQKWEGKRVIVVAHGAVINAILAEISNEEIGSSITRLRNACLNHIEHADETWNVVDFNIVSHLTEG</sequence>
<dbReference type="PANTHER" id="PTHR48100">
    <property type="entry name" value="BROAD-SPECIFICITY PHOSPHATASE YOR283W-RELATED"/>
    <property type="match status" value="1"/>
</dbReference>